<dbReference type="InterPro" id="IPR026881">
    <property type="entry name" value="WYL_dom"/>
</dbReference>
<proteinExistence type="predicted"/>
<keyword evidence="4" id="KW-0238">DNA-binding</keyword>
<dbReference type="InterPro" id="IPR051534">
    <property type="entry name" value="CBASS_pafABC_assoc_protein"/>
</dbReference>
<dbReference type="RefSeq" id="WP_072904978.1">
    <property type="nucleotide sequence ID" value="NZ_FQZT01000001.1"/>
</dbReference>
<dbReference type="Gene3D" id="1.10.10.10">
    <property type="entry name" value="Winged helix-like DNA-binding domain superfamily/Winged helix DNA-binding domain"/>
    <property type="match status" value="1"/>
</dbReference>
<keyword evidence="5" id="KW-1185">Reference proteome</keyword>
<reference evidence="4 5" key="1">
    <citation type="submission" date="2016-11" db="EMBL/GenBank/DDBJ databases">
        <authorList>
            <person name="Jaros S."/>
            <person name="Januszkiewicz K."/>
            <person name="Wedrychowicz H."/>
        </authorList>
    </citation>
    <scope>NUCLEOTIDE SEQUENCE [LARGE SCALE GENOMIC DNA]</scope>
    <source>
        <strain evidence="4 5">DSM 5091</strain>
    </source>
</reference>
<evidence type="ECO:0000259" key="2">
    <source>
        <dbReference type="Pfam" id="PF13280"/>
    </source>
</evidence>
<name>A0A1M6BUD0_MALRU</name>
<dbReference type="Pfam" id="PF08279">
    <property type="entry name" value="HTH_11"/>
    <property type="match status" value="1"/>
</dbReference>
<evidence type="ECO:0000259" key="1">
    <source>
        <dbReference type="Pfam" id="PF08279"/>
    </source>
</evidence>
<dbReference type="InterPro" id="IPR036388">
    <property type="entry name" value="WH-like_DNA-bd_sf"/>
</dbReference>
<dbReference type="InterPro" id="IPR057727">
    <property type="entry name" value="WCX_dom"/>
</dbReference>
<accession>A0A1M6BUD0</accession>
<dbReference type="InterPro" id="IPR028349">
    <property type="entry name" value="PafC-like"/>
</dbReference>
<dbReference type="PIRSF" id="PIRSF016838">
    <property type="entry name" value="PafC"/>
    <property type="match status" value="1"/>
</dbReference>
<dbReference type="STRING" id="1122189.SAMN02745165_00303"/>
<organism evidence="4 5">
    <name type="scientific">Malonomonas rubra DSM 5091</name>
    <dbReference type="NCBI Taxonomy" id="1122189"/>
    <lineage>
        <taxon>Bacteria</taxon>
        <taxon>Pseudomonadati</taxon>
        <taxon>Thermodesulfobacteriota</taxon>
        <taxon>Desulfuromonadia</taxon>
        <taxon>Desulfuromonadales</taxon>
        <taxon>Geopsychrobacteraceae</taxon>
        <taxon>Malonomonas</taxon>
    </lineage>
</organism>
<feature type="domain" description="WCX" evidence="3">
    <location>
        <begin position="254"/>
        <end position="325"/>
    </location>
</feature>
<dbReference type="PANTHER" id="PTHR34580:SF1">
    <property type="entry name" value="PROTEIN PAFC"/>
    <property type="match status" value="1"/>
</dbReference>
<dbReference type="AlphaFoldDB" id="A0A1M6BUD0"/>
<dbReference type="PROSITE" id="PS52050">
    <property type="entry name" value="WYL"/>
    <property type="match status" value="1"/>
</dbReference>
<dbReference type="InterPro" id="IPR036390">
    <property type="entry name" value="WH_DNA-bd_sf"/>
</dbReference>
<evidence type="ECO:0000313" key="4">
    <source>
        <dbReference type="EMBL" id="SHI52339.1"/>
    </source>
</evidence>
<dbReference type="SUPFAM" id="SSF46785">
    <property type="entry name" value="Winged helix' DNA-binding domain"/>
    <property type="match status" value="1"/>
</dbReference>
<feature type="domain" description="WYL" evidence="2">
    <location>
        <begin position="158"/>
        <end position="223"/>
    </location>
</feature>
<dbReference type="PANTHER" id="PTHR34580">
    <property type="match status" value="1"/>
</dbReference>
<sequence length="337" mass="39030">MSSQRKVGRQPKKYSQAARLHDLIRILENRYGATVEELVEECEVTRRTIYRDLKAIEEAGYPLISERQDDGQVLYSFIEGYNKIPPITFSLEELMTLYLCRGQLDFLQGTPFHDDLEAIFTRFRSSLPPRSVAHLERLAKASAPRFHGFKDYSGQRQLLTDLRQALLKQQRIEIAYRPAKRKRNLYQVDPYTLLFFKNALYLGGYAHNREALRLFAVERIESLSFLPDRFEVPEDYSATALTGEAFGLIDDGATQQVELQFDKEVTYLIRERIWHPQQQLQKGADGNLILRFDAAGDKEILSWVYSFVPHVRVLGPESLKQQFIAGLMRGLEYQNGE</sequence>
<dbReference type="Pfam" id="PF25583">
    <property type="entry name" value="WCX"/>
    <property type="match status" value="1"/>
</dbReference>
<protein>
    <submittedName>
        <fullName evidence="4">Predicted DNA-binding transcriptional regulator YafY, contains an HTH and WYL domains</fullName>
    </submittedName>
</protein>
<dbReference type="EMBL" id="FQZT01000001">
    <property type="protein sequence ID" value="SHI52339.1"/>
    <property type="molecule type" value="Genomic_DNA"/>
</dbReference>
<dbReference type="InterPro" id="IPR013196">
    <property type="entry name" value="HTH_11"/>
</dbReference>
<evidence type="ECO:0000259" key="3">
    <source>
        <dbReference type="Pfam" id="PF25583"/>
    </source>
</evidence>
<evidence type="ECO:0000313" key="5">
    <source>
        <dbReference type="Proteomes" id="UP000184171"/>
    </source>
</evidence>
<dbReference type="OrthoDB" id="9787242at2"/>
<feature type="domain" description="Helix-turn-helix type 11" evidence="1">
    <location>
        <begin position="19"/>
        <end position="68"/>
    </location>
</feature>
<gene>
    <name evidence="4" type="ORF">SAMN02745165_00303</name>
</gene>
<dbReference type="GO" id="GO:0003677">
    <property type="term" value="F:DNA binding"/>
    <property type="evidence" value="ECO:0007669"/>
    <property type="project" value="UniProtKB-KW"/>
</dbReference>
<dbReference type="Proteomes" id="UP000184171">
    <property type="component" value="Unassembled WGS sequence"/>
</dbReference>
<dbReference type="Pfam" id="PF13280">
    <property type="entry name" value="WYL"/>
    <property type="match status" value="1"/>
</dbReference>